<sequence>MAGRTSVTVGYASHSLQEGAQRGDVAVSFDGGPDTVVRTYAADAQNRIESLTVAVPAGTQSVGVTLRMRDAKNNWYWAVDDVRVG</sequence>
<dbReference type="RefSeq" id="WP_354643390.1">
    <property type="nucleotide sequence ID" value="NZ_CP159872.1"/>
</dbReference>
<accession>A0AAU8K193</accession>
<proteinExistence type="predicted"/>
<evidence type="ECO:0008006" key="2">
    <source>
        <dbReference type="Google" id="ProtNLM"/>
    </source>
</evidence>
<evidence type="ECO:0000313" key="1">
    <source>
        <dbReference type="EMBL" id="XCM82458.1"/>
    </source>
</evidence>
<dbReference type="AlphaFoldDB" id="A0AAU8K193"/>
<dbReference type="KEGG" id="kcm:ABWK59_27865"/>
<gene>
    <name evidence="1" type="ORF">ABWK59_27865</name>
</gene>
<organism evidence="1">
    <name type="scientific">Kitasatospora camelliae</name>
    <dbReference type="NCBI Taxonomy" id="3156397"/>
    <lineage>
        <taxon>Bacteria</taxon>
        <taxon>Bacillati</taxon>
        <taxon>Actinomycetota</taxon>
        <taxon>Actinomycetes</taxon>
        <taxon>Kitasatosporales</taxon>
        <taxon>Streptomycetaceae</taxon>
        <taxon>Kitasatospora</taxon>
    </lineage>
</organism>
<dbReference type="EMBL" id="CP159872">
    <property type="protein sequence ID" value="XCM82458.1"/>
    <property type="molecule type" value="Genomic_DNA"/>
</dbReference>
<protein>
    <recommendedName>
        <fullName evidence="2">NPCBM/NEW2 domain-containing protein</fullName>
    </recommendedName>
</protein>
<reference evidence="1" key="1">
    <citation type="submission" date="2024-06" db="EMBL/GenBank/DDBJ databases">
        <title>The genome sequences of Kitasatospora sp. strain HUAS MG31.</title>
        <authorList>
            <person name="Mo P."/>
        </authorList>
    </citation>
    <scope>NUCLEOTIDE SEQUENCE</scope>
    <source>
        <strain evidence="1">HUAS MG31</strain>
    </source>
</reference>
<name>A0AAU8K193_9ACTN</name>